<dbReference type="InterPro" id="IPR036046">
    <property type="entry name" value="Acylphosphatase-like_dom_sf"/>
</dbReference>
<gene>
    <name evidence="2" type="ORF">R0135_17330</name>
</gene>
<dbReference type="Pfam" id="PF04940">
    <property type="entry name" value="BLUF"/>
    <property type="match status" value="1"/>
</dbReference>
<dbReference type="SMART" id="SM01034">
    <property type="entry name" value="BLUF"/>
    <property type="match status" value="1"/>
</dbReference>
<sequence>MVDTPRTSNKASQGDVGSLQESTLYSLGYVSTQTRPMNNDGMVAILETARRNNTGLGITGVLLHRQDSFFQVLEGGREEVKAIFEKIRVDSRHERVEVVTEGPIQSREYNDWRMAFIELDGQDFSAMPGFSDLMRNTPAAREFLQTLSRTKKLALLFSVMD</sequence>
<proteinExistence type="predicted"/>
<dbReference type="InterPro" id="IPR007024">
    <property type="entry name" value="BLUF_domain"/>
</dbReference>
<dbReference type="RefSeq" id="WP_407348166.1">
    <property type="nucleotide sequence ID" value="NZ_CP136864.1"/>
</dbReference>
<name>A0ABZ0I303_9GAMM</name>
<dbReference type="PROSITE" id="PS50925">
    <property type="entry name" value="BLUF"/>
    <property type="match status" value="1"/>
</dbReference>
<dbReference type="Gene3D" id="3.30.70.100">
    <property type="match status" value="1"/>
</dbReference>
<keyword evidence="3" id="KW-1185">Reference proteome</keyword>
<evidence type="ECO:0000313" key="3">
    <source>
        <dbReference type="Proteomes" id="UP001626537"/>
    </source>
</evidence>
<dbReference type="SUPFAM" id="SSF54975">
    <property type="entry name" value="Acylphosphatase/BLUF domain-like"/>
    <property type="match status" value="1"/>
</dbReference>
<reference evidence="2 3" key="1">
    <citation type="submission" date="2023-10" db="EMBL/GenBank/DDBJ databases">
        <title>Two novel species belonging to the OM43/NOR5 clade.</title>
        <authorList>
            <person name="Park M."/>
        </authorList>
    </citation>
    <scope>NUCLEOTIDE SEQUENCE [LARGE SCALE GENOMIC DNA]</scope>
    <source>
        <strain evidence="2 3">IMCC43200</strain>
    </source>
</reference>
<feature type="domain" description="BLUF" evidence="1">
    <location>
        <begin position="24"/>
        <end position="115"/>
    </location>
</feature>
<protein>
    <submittedName>
        <fullName evidence="2">BLUF domain-containing protein</fullName>
    </submittedName>
</protein>
<evidence type="ECO:0000313" key="2">
    <source>
        <dbReference type="EMBL" id="WOJ93520.1"/>
    </source>
</evidence>
<organism evidence="2 3">
    <name type="scientific">Congregibacter variabilis</name>
    <dbReference type="NCBI Taxonomy" id="3081200"/>
    <lineage>
        <taxon>Bacteria</taxon>
        <taxon>Pseudomonadati</taxon>
        <taxon>Pseudomonadota</taxon>
        <taxon>Gammaproteobacteria</taxon>
        <taxon>Cellvibrionales</taxon>
        <taxon>Halieaceae</taxon>
        <taxon>Congregibacter</taxon>
    </lineage>
</organism>
<accession>A0ABZ0I303</accession>
<dbReference type="EMBL" id="CP136864">
    <property type="protein sequence ID" value="WOJ93520.1"/>
    <property type="molecule type" value="Genomic_DNA"/>
</dbReference>
<evidence type="ECO:0000259" key="1">
    <source>
        <dbReference type="PROSITE" id="PS50925"/>
    </source>
</evidence>
<dbReference type="Proteomes" id="UP001626537">
    <property type="component" value="Chromosome"/>
</dbReference>